<feature type="non-terminal residue" evidence="1">
    <location>
        <position position="23"/>
    </location>
</feature>
<proteinExistence type="predicted"/>
<dbReference type="AlphaFoldDB" id="A0A382DYY9"/>
<accession>A0A382DYY9</accession>
<sequence>MNNFEVDTIEGRPSYYFVETLIT</sequence>
<name>A0A382DYY9_9ZZZZ</name>
<protein>
    <submittedName>
        <fullName evidence="1">Uncharacterized protein</fullName>
    </submittedName>
</protein>
<organism evidence="1">
    <name type="scientific">marine metagenome</name>
    <dbReference type="NCBI Taxonomy" id="408172"/>
    <lineage>
        <taxon>unclassified sequences</taxon>
        <taxon>metagenomes</taxon>
        <taxon>ecological metagenomes</taxon>
    </lineage>
</organism>
<gene>
    <name evidence="1" type="ORF">METZ01_LOCUS196580</name>
</gene>
<reference evidence="1" key="1">
    <citation type="submission" date="2018-05" db="EMBL/GenBank/DDBJ databases">
        <authorList>
            <person name="Lanie J.A."/>
            <person name="Ng W.-L."/>
            <person name="Kazmierczak K.M."/>
            <person name="Andrzejewski T.M."/>
            <person name="Davidsen T.M."/>
            <person name="Wayne K.J."/>
            <person name="Tettelin H."/>
            <person name="Glass J.I."/>
            <person name="Rusch D."/>
            <person name="Podicherti R."/>
            <person name="Tsui H.-C.T."/>
            <person name="Winkler M.E."/>
        </authorList>
    </citation>
    <scope>NUCLEOTIDE SEQUENCE</scope>
</reference>
<dbReference type="EMBL" id="UINC01041867">
    <property type="protein sequence ID" value="SVB43726.1"/>
    <property type="molecule type" value="Genomic_DNA"/>
</dbReference>
<evidence type="ECO:0000313" key="1">
    <source>
        <dbReference type="EMBL" id="SVB43726.1"/>
    </source>
</evidence>